<dbReference type="RefSeq" id="WP_132876787.1">
    <property type="nucleotide sequence ID" value="NZ_SLXQ01000003.1"/>
</dbReference>
<dbReference type="EMBL" id="SLXQ01000003">
    <property type="protein sequence ID" value="TCP53997.1"/>
    <property type="molecule type" value="Genomic_DNA"/>
</dbReference>
<reference evidence="2 3" key="1">
    <citation type="submission" date="2019-03" db="EMBL/GenBank/DDBJ databases">
        <title>Genomic Encyclopedia of Type Strains, Phase IV (KMG-IV): sequencing the most valuable type-strain genomes for metagenomic binning, comparative biology and taxonomic classification.</title>
        <authorList>
            <person name="Goeker M."/>
        </authorList>
    </citation>
    <scope>NUCLEOTIDE SEQUENCE [LARGE SCALE GENOMIC DNA]</scope>
    <source>
        <strain evidence="2 3">DSM 45765</strain>
    </source>
</reference>
<dbReference type="InterPro" id="IPR036291">
    <property type="entry name" value="NAD(P)-bd_dom_sf"/>
</dbReference>
<dbReference type="Proteomes" id="UP000294911">
    <property type="component" value="Unassembled WGS sequence"/>
</dbReference>
<dbReference type="Gene3D" id="3.40.50.720">
    <property type="entry name" value="NAD(P)-binding Rossmann-like Domain"/>
    <property type="match status" value="1"/>
</dbReference>
<dbReference type="Pfam" id="PF01370">
    <property type="entry name" value="Epimerase"/>
    <property type="match status" value="1"/>
</dbReference>
<dbReference type="SUPFAM" id="SSF51735">
    <property type="entry name" value="NAD(P)-binding Rossmann-fold domains"/>
    <property type="match status" value="1"/>
</dbReference>
<dbReference type="OrthoDB" id="9785845at2"/>
<dbReference type="InterPro" id="IPR001509">
    <property type="entry name" value="Epimerase_deHydtase"/>
</dbReference>
<keyword evidence="3" id="KW-1185">Reference proteome</keyword>
<organism evidence="2 3">
    <name type="scientific">Tamaricihabitans halophyticus</name>
    <dbReference type="NCBI Taxonomy" id="1262583"/>
    <lineage>
        <taxon>Bacteria</taxon>
        <taxon>Bacillati</taxon>
        <taxon>Actinomycetota</taxon>
        <taxon>Actinomycetes</taxon>
        <taxon>Pseudonocardiales</taxon>
        <taxon>Pseudonocardiaceae</taxon>
        <taxon>Tamaricihabitans</taxon>
    </lineage>
</organism>
<sequence length="347" mass="36986">MTGKETNRVFENEAALEDALSEPSDALVAEAASWSGDLVVLGAGGKMGPTLCRMAKRAADAAGNGIRVLAVSRWSDQDAADRLRAVGVEPVVASLGLTADLTALPEAANVVYLVGAKFGSAAKPFDAWATNTVLPALVARRYAEASIVAFSTGNVYPLVPAGSGGCAEEQAPEPVGEYAMSCLGRERVLEHAAQEYGTRSALLRLNYAVEPRYGVLADLARTIHSGEPVDLGTAYVNVVWQRYANEVALRCLTRASSPPLVLNLTGPETVSVRQVAEQLGGLLDREPVFTGTEQSTALLNNAARCHAMFGYPDVALGTLVDWQARWLVRGGVLWDKPTKFQRRDGRF</sequence>
<proteinExistence type="predicted"/>
<evidence type="ECO:0000259" key="1">
    <source>
        <dbReference type="Pfam" id="PF01370"/>
    </source>
</evidence>
<name>A0A4R2QWB7_9PSEU</name>
<protein>
    <submittedName>
        <fullName evidence="2">Nucleoside-diphosphate-sugar epimerase</fullName>
    </submittedName>
</protein>
<dbReference type="AlphaFoldDB" id="A0A4R2QWB7"/>
<evidence type="ECO:0000313" key="2">
    <source>
        <dbReference type="EMBL" id="TCP53997.1"/>
    </source>
</evidence>
<accession>A0A4R2QWB7</accession>
<comment type="caution">
    <text evidence="2">The sequence shown here is derived from an EMBL/GenBank/DDBJ whole genome shotgun (WGS) entry which is preliminary data.</text>
</comment>
<feature type="domain" description="NAD-dependent epimerase/dehydratase" evidence="1">
    <location>
        <begin position="39"/>
        <end position="231"/>
    </location>
</feature>
<gene>
    <name evidence="2" type="ORF">EV191_10337</name>
</gene>
<evidence type="ECO:0000313" key="3">
    <source>
        <dbReference type="Proteomes" id="UP000294911"/>
    </source>
</evidence>